<name>A0A7J6LT15_PEROL</name>
<dbReference type="EMBL" id="JABANN010000184">
    <property type="protein sequence ID" value="KAF4667327.1"/>
    <property type="molecule type" value="Genomic_DNA"/>
</dbReference>
<accession>A0A7J6LT15</accession>
<sequence>MLQAELSKPNDDSSVSGRIREEEDDEGTTPKAVDGISVTKDTLRSQFLAASQERAPDMLLTLEGRTITLLRLSPPAMTSQVLEFAGSFGGAADVVALAIEGAWDQSPVTTILNFLFQGASNPEVTEGRPTWNEEQLLTFLRDHA</sequence>
<evidence type="ECO:0000313" key="4">
    <source>
        <dbReference type="Proteomes" id="UP000570595"/>
    </source>
</evidence>
<evidence type="ECO:0000256" key="1">
    <source>
        <dbReference type="SAM" id="MobiDB-lite"/>
    </source>
</evidence>
<organism evidence="2 4">
    <name type="scientific">Perkinsus olseni</name>
    <name type="common">Perkinsus atlanticus</name>
    <dbReference type="NCBI Taxonomy" id="32597"/>
    <lineage>
        <taxon>Eukaryota</taxon>
        <taxon>Sar</taxon>
        <taxon>Alveolata</taxon>
        <taxon>Perkinsozoa</taxon>
        <taxon>Perkinsea</taxon>
        <taxon>Perkinsida</taxon>
        <taxon>Perkinsidae</taxon>
        <taxon>Perkinsus</taxon>
    </lineage>
</organism>
<evidence type="ECO:0000313" key="5">
    <source>
        <dbReference type="Proteomes" id="UP000572268"/>
    </source>
</evidence>
<dbReference type="EMBL" id="JABAHT010000181">
    <property type="protein sequence ID" value="KAF4661991.1"/>
    <property type="molecule type" value="Genomic_DNA"/>
</dbReference>
<protein>
    <submittedName>
        <fullName evidence="2">Uncharacterized protein</fullName>
    </submittedName>
</protein>
<evidence type="ECO:0000313" key="3">
    <source>
        <dbReference type="EMBL" id="KAF4667327.1"/>
    </source>
</evidence>
<dbReference type="Proteomes" id="UP000572268">
    <property type="component" value="Unassembled WGS sequence"/>
</dbReference>
<dbReference type="Proteomes" id="UP000570595">
    <property type="component" value="Unassembled WGS sequence"/>
</dbReference>
<dbReference type="AlphaFoldDB" id="A0A7J6LT15"/>
<reference evidence="4 5" key="1">
    <citation type="submission" date="2020-04" db="EMBL/GenBank/DDBJ databases">
        <title>Perkinsus olseni comparative genomics.</title>
        <authorList>
            <person name="Bogema D.R."/>
        </authorList>
    </citation>
    <scope>NUCLEOTIDE SEQUENCE [LARGE SCALE GENOMIC DNA]</scope>
    <source>
        <strain evidence="2">ATCC PRA-179</strain>
        <strain evidence="3">ATCC PRA-31</strain>
    </source>
</reference>
<evidence type="ECO:0000313" key="2">
    <source>
        <dbReference type="EMBL" id="KAF4661991.1"/>
    </source>
</evidence>
<comment type="caution">
    <text evidence="2">The sequence shown here is derived from an EMBL/GenBank/DDBJ whole genome shotgun (WGS) entry which is preliminary data.</text>
</comment>
<feature type="region of interest" description="Disordered" evidence="1">
    <location>
        <begin position="1"/>
        <end position="36"/>
    </location>
</feature>
<proteinExistence type="predicted"/>
<gene>
    <name evidence="3" type="ORF">FOL46_002589</name>
    <name evidence="2" type="ORF">FOZ61_002806</name>
</gene>